<gene>
    <name evidence="3" type="ORF">BJ971_003090</name>
</gene>
<sequence length="827" mass="87506">MADQRSADQRSPEPSKTPDDARPDPTGVRPPAPDVQTTSGVPKTQVPAAGAPDATAKARAMADAIARARADALAKAKPAASAEDTVVLRVEPSSPEDTAVLTVPTPQPPKAVPTPQPPKAAPTPQPPKAAPTPQPPKAEPAPQPPKAEPPKAGPGEETQVILPRAADDTVVIPAYRVARPADVATAIIPVVPGRGDGPRTEAAHPPDPGRAPKPARPRREPLDLGHAPAVLTISALGVLMVALAYAGGRIGTGNAQIAYWIGQVVVFTPVVVRLLSRRMAGVAESFVLVMGLALNQYLLKWMYSPDQFRFPDELQHWLATTVILESGVLFRPNPALPPAEHFPGLAELGAAVAQLTGLPVTAAGVIVAGVAHLVFVGLLFAVVLRASNSPAVAGVACAIYATALHYLFFNSMFLYQTAALPFFMLTVWAVRRWRTSGGPQFAWLAVVSMALTTVSHHVTAFALVATLLLLAVAELTTEKPRRWSALIMPAAAAAVVAAWILLVATDVLGYLEEPVDQVTRTVSQLLSGASDPASTSAPVSLGQLAVQGAGLLGLAVLYIAVTRDMVQRHDRDWWRWAAVAGGLIFFAGNGVRFLGQNGPEIAGRLSTFTYIPISILAAIGLVRGVQLIPARDAEGHRWRAAAPAIDVVMPGGWNLYSRVAAGAAMITLLMIGARAGGWPPLASLLPGPYLAGGYERSVDAPGLEAAEWQRRVLGPGNRVGGDATSVSLASTYGRQDPVREVGPLYYADSWGLEQEDLVTELHLQYLVVDRRLGTQLPESGAYFEMDPRSGQITSPLTDTQLGKFDTLTDVDRMYDNGTVRVYRLGER</sequence>
<dbReference type="PRINTS" id="PR01217">
    <property type="entry name" value="PRICHEXTENSN"/>
</dbReference>
<organism evidence="3 4">
    <name type="scientific">Actinoplanes digitatis</name>
    <dbReference type="NCBI Taxonomy" id="1868"/>
    <lineage>
        <taxon>Bacteria</taxon>
        <taxon>Bacillati</taxon>
        <taxon>Actinomycetota</taxon>
        <taxon>Actinomycetes</taxon>
        <taxon>Micromonosporales</taxon>
        <taxon>Micromonosporaceae</taxon>
        <taxon>Actinoplanes</taxon>
    </lineage>
</organism>
<keyword evidence="2" id="KW-1133">Transmembrane helix</keyword>
<evidence type="ECO:0000313" key="4">
    <source>
        <dbReference type="Proteomes" id="UP000578112"/>
    </source>
</evidence>
<comment type="caution">
    <text evidence="3">The sequence shown here is derived from an EMBL/GenBank/DDBJ whole genome shotgun (WGS) entry which is preliminary data.</text>
</comment>
<proteinExistence type="predicted"/>
<reference evidence="3 4" key="1">
    <citation type="submission" date="2020-08" db="EMBL/GenBank/DDBJ databases">
        <title>Sequencing the genomes of 1000 actinobacteria strains.</title>
        <authorList>
            <person name="Klenk H.-P."/>
        </authorList>
    </citation>
    <scope>NUCLEOTIDE SEQUENCE [LARGE SCALE GENOMIC DNA]</scope>
    <source>
        <strain evidence="3 4">DSM 43149</strain>
    </source>
</reference>
<feature type="transmembrane region" description="Helical" evidence="2">
    <location>
        <begin position="441"/>
        <end position="471"/>
    </location>
</feature>
<protein>
    <submittedName>
        <fullName evidence="3">Energy-converting hydrogenase Eha subunit A</fullName>
    </submittedName>
</protein>
<keyword evidence="2" id="KW-0472">Membrane</keyword>
<dbReference type="AlphaFoldDB" id="A0A7W7HXE1"/>
<dbReference type="RefSeq" id="WP_184993703.1">
    <property type="nucleotide sequence ID" value="NZ_BOMK01000012.1"/>
</dbReference>
<feature type="transmembrane region" description="Helical" evidence="2">
    <location>
        <begin position="362"/>
        <end position="384"/>
    </location>
</feature>
<feature type="region of interest" description="Disordered" evidence="1">
    <location>
        <begin position="1"/>
        <end position="156"/>
    </location>
</feature>
<feature type="transmembrane region" description="Helical" evidence="2">
    <location>
        <begin position="541"/>
        <end position="561"/>
    </location>
</feature>
<feature type="transmembrane region" description="Helical" evidence="2">
    <location>
        <begin position="483"/>
        <end position="504"/>
    </location>
</feature>
<feature type="transmembrane region" description="Helical" evidence="2">
    <location>
        <begin position="573"/>
        <end position="595"/>
    </location>
</feature>
<feature type="transmembrane region" description="Helical" evidence="2">
    <location>
        <begin position="224"/>
        <end position="245"/>
    </location>
</feature>
<keyword evidence="2" id="KW-0812">Transmembrane</keyword>
<dbReference type="EMBL" id="JACHNH010000001">
    <property type="protein sequence ID" value="MBB4762534.1"/>
    <property type="molecule type" value="Genomic_DNA"/>
</dbReference>
<accession>A0A7W7HXE1</accession>
<dbReference type="Proteomes" id="UP000578112">
    <property type="component" value="Unassembled WGS sequence"/>
</dbReference>
<feature type="region of interest" description="Disordered" evidence="1">
    <location>
        <begin position="189"/>
        <end position="222"/>
    </location>
</feature>
<feature type="compositionally biased region" description="Low complexity" evidence="1">
    <location>
        <begin position="48"/>
        <end position="65"/>
    </location>
</feature>
<feature type="transmembrane region" description="Helical" evidence="2">
    <location>
        <begin position="282"/>
        <end position="299"/>
    </location>
</feature>
<feature type="compositionally biased region" description="Pro residues" evidence="1">
    <location>
        <begin position="105"/>
        <end position="147"/>
    </location>
</feature>
<feature type="transmembrane region" description="Helical" evidence="2">
    <location>
        <begin position="391"/>
        <end position="415"/>
    </location>
</feature>
<feature type="transmembrane region" description="Helical" evidence="2">
    <location>
        <begin position="257"/>
        <end position="275"/>
    </location>
</feature>
<feature type="transmembrane region" description="Helical" evidence="2">
    <location>
        <begin position="601"/>
        <end position="622"/>
    </location>
</feature>
<evidence type="ECO:0000256" key="2">
    <source>
        <dbReference type="SAM" id="Phobius"/>
    </source>
</evidence>
<evidence type="ECO:0000313" key="3">
    <source>
        <dbReference type="EMBL" id="MBB4762534.1"/>
    </source>
</evidence>
<evidence type="ECO:0000256" key="1">
    <source>
        <dbReference type="SAM" id="MobiDB-lite"/>
    </source>
</evidence>
<keyword evidence="4" id="KW-1185">Reference proteome</keyword>
<name>A0A7W7HXE1_9ACTN</name>
<feature type="compositionally biased region" description="Basic and acidic residues" evidence="1">
    <location>
        <begin position="1"/>
        <end position="23"/>
    </location>
</feature>